<keyword evidence="2" id="KW-1185">Reference proteome</keyword>
<dbReference type="AlphaFoldDB" id="B6VQ80"/>
<organism evidence="1 2">
    <name type="scientific">Caenorhabditis elegans</name>
    <dbReference type="NCBI Taxonomy" id="6239"/>
    <lineage>
        <taxon>Eukaryota</taxon>
        <taxon>Metazoa</taxon>
        <taxon>Ecdysozoa</taxon>
        <taxon>Nematoda</taxon>
        <taxon>Chromadorea</taxon>
        <taxon>Rhabditida</taxon>
        <taxon>Rhabditina</taxon>
        <taxon>Rhabditomorpha</taxon>
        <taxon>Rhabditoidea</taxon>
        <taxon>Rhabditidae</taxon>
        <taxon>Peloderinae</taxon>
        <taxon>Caenorhabditis</taxon>
    </lineage>
</organism>
<dbReference type="GeneID" id="13222641"/>
<sequence>MWVSTLLRRFFYRRQRNSRFIEKQMRNMTVKFQDTWKVCDMAQNYYLDEALLDIQEFASLRNYHFQLVDGLDVLLHDPNVRGHTEFPLQIESLKRSGAFIVMHASENYDVGFGFMRSGQWNPSDSRKSFPFYDYEICAFPEIWASA</sequence>
<dbReference type="WormBase" id="T21E8.6">
    <property type="protein sequence ID" value="CE43289"/>
    <property type="gene ID" value="WBGene00164971"/>
</dbReference>
<dbReference type="Proteomes" id="UP000001940">
    <property type="component" value="Chromosome X"/>
</dbReference>
<dbReference type="HOGENOM" id="CLU_1779139_0_0_1"/>
<evidence type="ECO:0000313" key="2">
    <source>
        <dbReference type="Proteomes" id="UP000001940"/>
    </source>
</evidence>
<accession>B6VQ80</accession>
<dbReference type="Bgee" id="WBGene00164971">
    <property type="expression patterns" value="Expressed in embryo and 2 other cell types or tissues"/>
</dbReference>
<gene>
    <name evidence="1" type="ORF">CELE_T21E8.6</name>
    <name evidence="1 3" type="ORF">T21E8.6</name>
</gene>
<dbReference type="InParanoid" id="B6VQ80"/>
<dbReference type="AGR" id="WB:WBGene00164971"/>
<evidence type="ECO:0000313" key="3">
    <source>
        <dbReference type="WormBase" id="T21E8.6"/>
    </source>
</evidence>
<dbReference type="EMBL" id="BX284606">
    <property type="protein sequence ID" value="CAR97847.1"/>
    <property type="molecule type" value="Genomic_DNA"/>
</dbReference>
<name>B6VQ80_CAEEL</name>
<dbReference type="GO" id="GO:0016740">
    <property type="term" value="F:transferase activity"/>
    <property type="evidence" value="ECO:0007669"/>
    <property type="project" value="UniProtKB-KW"/>
</dbReference>
<proteinExistence type="predicted"/>
<dbReference type="PaxDb" id="6239-T21E8.6"/>
<reference evidence="1 2" key="1">
    <citation type="journal article" date="1998" name="Science">
        <title>Genome sequence of the nematode C. elegans: a platform for investigating biology.</title>
        <authorList>
            <consortium name="The C. elegans sequencing consortium"/>
            <person name="Sulson J.E."/>
            <person name="Waterston R."/>
        </authorList>
    </citation>
    <scope>NUCLEOTIDE SEQUENCE [LARGE SCALE GENOMIC DNA]</scope>
    <source>
        <strain evidence="1 2">Bristol N2</strain>
    </source>
</reference>
<dbReference type="RefSeq" id="NP_001257119.1">
    <property type="nucleotide sequence ID" value="NM_001270190.1"/>
</dbReference>
<dbReference type="OrthoDB" id="5783239at2759"/>
<dbReference type="KEGG" id="cel:CELE_T21E8.6"/>
<dbReference type="CTD" id="13222641"/>
<dbReference type="eggNOG" id="ENOG502TIR5">
    <property type="taxonomic scope" value="Eukaryota"/>
</dbReference>
<evidence type="ECO:0000313" key="1">
    <source>
        <dbReference type="EMBL" id="CAR97847.1"/>
    </source>
</evidence>
<protein>
    <submittedName>
        <fullName evidence="1">Glycosyl transferase</fullName>
    </submittedName>
</protein>
<keyword evidence="1" id="KW-0808">Transferase</keyword>